<evidence type="ECO:0000256" key="12">
    <source>
        <dbReference type="PIRSR" id="PIRSR600823-1"/>
    </source>
</evidence>
<dbReference type="PROSITE" id="PS00436">
    <property type="entry name" value="PEROXIDASE_2"/>
    <property type="match status" value="1"/>
</dbReference>
<feature type="binding site" evidence="14">
    <location>
        <position position="67"/>
    </location>
    <ligand>
        <name>Ca(2+)</name>
        <dbReference type="ChEBI" id="CHEBI:29108"/>
        <label>1</label>
    </ligand>
</feature>
<feature type="signal peptide" evidence="17">
    <location>
        <begin position="1"/>
        <end position="24"/>
    </location>
</feature>
<dbReference type="Gene3D" id="1.10.420.10">
    <property type="entry name" value="Peroxidase, domain 2"/>
    <property type="match status" value="1"/>
</dbReference>
<evidence type="ECO:0000256" key="2">
    <source>
        <dbReference type="ARBA" id="ARBA00006873"/>
    </source>
</evidence>
<feature type="binding site" evidence="14">
    <location>
        <position position="195"/>
    </location>
    <ligand>
        <name>Ca(2+)</name>
        <dbReference type="ChEBI" id="CHEBI:29108"/>
        <label>2</label>
    </ligand>
</feature>
<evidence type="ECO:0000256" key="7">
    <source>
        <dbReference type="ARBA" id="ARBA00022837"/>
    </source>
</evidence>
<evidence type="ECO:0000256" key="6">
    <source>
        <dbReference type="ARBA" id="ARBA00022723"/>
    </source>
</evidence>
<feature type="site" description="Transition state stabilizer" evidence="15">
    <location>
        <position position="62"/>
    </location>
</feature>
<feature type="binding site" evidence="14">
    <location>
        <position position="239"/>
    </location>
    <ligand>
        <name>Ca(2+)</name>
        <dbReference type="ChEBI" id="CHEBI:29108"/>
        <label>2</label>
    </ligand>
</feature>
<comment type="similarity">
    <text evidence="2">Belongs to the peroxidase family. Ascorbate peroxidase subfamily.</text>
</comment>
<feature type="binding site" evidence="14">
    <location>
        <position position="70"/>
    </location>
    <ligand>
        <name>Ca(2+)</name>
        <dbReference type="ChEBI" id="CHEBI:29108"/>
        <label>1</label>
    </ligand>
</feature>
<feature type="binding site" evidence="14">
    <location>
        <position position="76"/>
    </location>
    <ligand>
        <name>Ca(2+)</name>
        <dbReference type="ChEBI" id="CHEBI:29108"/>
        <label>1</label>
    </ligand>
</feature>
<evidence type="ECO:0000256" key="15">
    <source>
        <dbReference type="PIRSR" id="PIRSR600823-4"/>
    </source>
</evidence>
<dbReference type="InterPro" id="IPR019793">
    <property type="entry name" value="Peroxidases_heam-ligand_BS"/>
</dbReference>
<comment type="catalytic activity">
    <reaction evidence="1 17">
        <text>2 a phenolic donor + H2O2 = 2 a phenolic radical donor + 2 H2O</text>
        <dbReference type="Rhea" id="RHEA:56136"/>
        <dbReference type="ChEBI" id="CHEBI:15377"/>
        <dbReference type="ChEBI" id="CHEBI:16240"/>
        <dbReference type="ChEBI" id="CHEBI:139520"/>
        <dbReference type="ChEBI" id="CHEBI:139521"/>
        <dbReference type="EC" id="1.11.1.7"/>
    </reaction>
</comment>
<evidence type="ECO:0000313" key="19">
    <source>
        <dbReference type="EMBL" id="KAK6943243.1"/>
    </source>
</evidence>
<comment type="cofactor">
    <cofactor evidence="14 17">
        <name>heme b</name>
        <dbReference type="ChEBI" id="CHEBI:60344"/>
    </cofactor>
    <text evidence="14 17">Binds 1 heme b (iron(II)-protoporphyrin IX) group per subunit.</text>
</comment>
<feature type="binding site" description="axial binding residue" evidence="14">
    <location>
        <position position="194"/>
    </location>
    <ligand>
        <name>heme b</name>
        <dbReference type="ChEBI" id="CHEBI:60344"/>
    </ligand>
    <ligandPart>
        <name>Fe</name>
        <dbReference type="ChEBI" id="CHEBI:18248"/>
    </ligandPart>
</feature>
<dbReference type="EC" id="1.11.1.7" evidence="3 17"/>
<keyword evidence="17" id="KW-0376">Hydrogen peroxide</keyword>
<evidence type="ECO:0000256" key="9">
    <source>
        <dbReference type="ARBA" id="ARBA00023004"/>
    </source>
</evidence>
<dbReference type="Gene3D" id="1.10.520.10">
    <property type="match status" value="1"/>
</dbReference>
<evidence type="ECO:0000256" key="16">
    <source>
        <dbReference type="PIRSR" id="PIRSR600823-5"/>
    </source>
</evidence>
<feature type="binding site" evidence="14">
    <location>
        <position position="246"/>
    </location>
    <ligand>
        <name>Ca(2+)</name>
        <dbReference type="ChEBI" id="CHEBI:29108"/>
        <label>2</label>
    </ligand>
</feature>
<sequence length="318" mass="34542">MASSSLFHLCVFVMCLVTITASSASLSPNYYDYTCPKALPTIKRVVEAAVQQERRMGASLLRLHFHDCFVNGCDASILLDATSNIDSEKNALPNANSARGFKVIDQIKYEVDKACGAPVVSCADILAVAARDSVVALGGPKWNVQLGRRDSTTANRTLADNDIPSPFMDLPALISTFQKQGLNTKDLVALSGGHTIGFAQCFTFRERIYNETNIDSSFASQRQATCPINGGNSNLSPLDPTSAKFDVAYFTNLVKQKGLLHSDQALYSSGSTSELVKSYSKNADAFWKDFAKSMVKMGNIKPLTGKQGQIRLNCRKVN</sequence>
<dbReference type="GO" id="GO:0020037">
    <property type="term" value="F:heme binding"/>
    <property type="evidence" value="ECO:0007669"/>
    <property type="project" value="UniProtKB-UniRule"/>
</dbReference>
<dbReference type="SUPFAM" id="SSF48113">
    <property type="entry name" value="Heme-dependent peroxidases"/>
    <property type="match status" value="1"/>
</dbReference>
<evidence type="ECO:0000256" key="1">
    <source>
        <dbReference type="ARBA" id="ARBA00000189"/>
    </source>
</evidence>
<evidence type="ECO:0000256" key="13">
    <source>
        <dbReference type="PIRSR" id="PIRSR600823-2"/>
    </source>
</evidence>
<keyword evidence="17" id="KW-0964">Secreted</keyword>
<feature type="active site" description="Proton acceptor" evidence="12">
    <location>
        <position position="66"/>
    </location>
</feature>
<evidence type="ECO:0000256" key="14">
    <source>
        <dbReference type="PIRSR" id="PIRSR600823-3"/>
    </source>
</evidence>
<evidence type="ECO:0000256" key="17">
    <source>
        <dbReference type="RuleBase" id="RU362060"/>
    </source>
</evidence>
<dbReference type="FunFam" id="1.10.520.10:FF:000009">
    <property type="entry name" value="Peroxidase"/>
    <property type="match status" value="1"/>
</dbReference>
<dbReference type="GO" id="GO:0042744">
    <property type="term" value="P:hydrogen peroxide catabolic process"/>
    <property type="evidence" value="ECO:0007669"/>
    <property type="project" value="UniProtKB-KW"/>
</dbReference>
<keyword evidence="4 17" id="KW-0575">Peroxidase</keyword>
<keyword evidence="9 14" id="KW-0408">Iron</keyword>
<dbReference type="PANTHER" id="PTHR31388">
    <property type="entry name" value="PEROXIDASE 72-RELATED"/>
    <property type="match status" value="1"/>
</dbReference>
<feature type="disulfide bond" evidence="16">
    <location>
        <begin position="68"/>
        <end position="73"/>
    </location>
</feature>
<accession>A0AAN8WB23</accession>
<feature type="binding site" evidence="14">
    <location>
        <position position="88"/>
    </location>
    <ligand>
        <name>Ca(2+)</name>
        <dbReference type="ChEBI" id="CHEBI:29108"/>
        <label>1</label>
    </ligand>
</feature>
<dbReference type="PRINTS" id="PR00458">
    <property type="entry name" value="PEROXIDASE"/>
</dbReference>
<keyword evidence="11" id="KW-0325">Glycoprotein</keyword>
<dbReference type="PROSITE" id="PS50873">
    <property type="entry name" value="PEROXIDASE_4"/>
    <property type="match status" value="1"/>
</dbReference>
<dbReference type="InterPro" id="IPR019794">
    <property type="entry name" value="Peroxidases_AS"/>
</dbReference>
<comment type="subcellular location">
    <subcellularLocation>
        <location evidence="17">Secreted</location>
    </subcellularLocation>
</comment>
<dbReference type="InterPro" id="IPR000823">
    <property type="entry name" value="Peroxidase_pln"/>
</dbReference>
<proteinExistence type="inferred from homology"/>
<keyword evidence="8 17" id="KW-0560">Oxidoreductase</keyword>
<dbReference type="GO" id="GO:0046872">
    <property type="term" value="F:metal ion binding"/>
    <property type="evidence" value="ECO:0007669"/>
    <property type="project" value="UniProtKB-UniRule"/>
</dbReference>
<evidence type="ECO:0000256" key="4">
    <source>
        <dbReference type="ARBA" id="ARBA00022559"/>
    </source>
</evidence>
<evidence type="ECO:0000313" key="20">
    <source>
        <dbReference type="Proteomes" id="UP001370490"/>
    </source>
</evidence>
<feature type="domain" description="Plant heme peroxidase family profile" evidence="18">
    <location>
        <begin position="25"/>
        <end position="318"/>
    </location>
</feature>
<dbReference type="Pfam" id="PF00141">
    <property type="entry name" value="peroxidase"/>
    <property type="match status" value="1"/>
</dbReference>
<dbReference type="EMBL" id="JBAMMX010000004">
    <property type="protein sequence ID" value="KAK6943243.1"/>
    <property type="molecule type" value="Genomic_DNA"/>
</dbReference>
<reference evidence="19 20" key="1">
    <citation type="submission" date="2023-12" db="EMBL/GenBank/DDBJ databases">
        <title>A high-quality genome assembly for Dillenia turbinata (Dilleniales).</title>
        <authorList>
            <person name="Chanderbali A."/>
        </authorList>
    </citation>
    <scope>NUCLEOTIDE SEQUENCE [LARGE SCALE GENOMIC DNA]</scope>
    <source>
        <strain evidence="19">LSX21</strain>
        <tissue evidence="19">Leaf</tissue>
    </source>
</reference>
<organism evidence="19 20">
    <name type="scientific">Dillenia turbinata</name>
    <dbReference type="NCBI Taxonomy" id="194707"/>
    <lineage>
        <taxon>Eukaryota</taxon>
        <taxon>Viridiplantae</taxon>
        <taxon>Streptophyta</taxon>
        <taxon>Embryophyta</taxon>
        <taxon>Tracheophyta</taxon>
        <taxon>Spermatophyta</taxon>
        <taxon>Magnoliopsida</taxon>
        <taxon>eudicotyledons</taxon>
        <taxon>Gunneridae</taxon>
        <taxon>Pentapetalae</taxon>
        <taxon>Dilleniales</taxon>
        <taxon>Dilleniaceae</taxon>
        <taxon>Dillenia</taxon>
    </lineage>
</organism>
<dbReference type="Proteomes" id="UP001370490">
    <property type="component" value="Unassembled WGS sequence"/>
</dbReference>
<feature type="binding site" evidence="14">
    <location>
        <position position="72"/>
    </location>
    <ligand>
        <name>Ca(2+)</name>
        <dbReference type="ChEBI" id="CHEBI:29108"/>
        <label>1</label>
    </ligand>
</feature>
<feature type="disulfide bond" evidence="16">
    <location>
        <begin position="35"/>
        <end position="115"/>
    </location>
</feature>
<dbReference type="PRINTS" id="PR00461">
    <property type="entry name" value="PLPEROXIDASE"/>
</dbReference>
<evidence type="ECO:0000256" key="3">
    <source>
        <dbReference type="ARBA" id="ARBA00012313"/>
    </source>
</evidence>
<dbReference type="InterPro" id="IPR010255">
    <property type="entry name" value="Haem_peroxidase_sf"/>
</dbReference>
<keyword evidence="6 14" id="KW-0479">Metal-binding</keyword>
<dbReference type="GO" id="GO:0006979">
    <property type="term" value="P:response to oxidative stress"/>
    <property type="evidence" value="ECO:0007669"/>
    <property type="project" value="UniProtKB-UniRule"/>
</dbReference>
<dbReference type="GO" id="GO:0005576">
    <property type="term" value="C:extracellular region"/>
    <property type="evidence" value="ECO:0007669"/>
    <property type="project" value="UniProtKB-SubCell"/>
</dbReference>
<keyword evidence="20" id="KW-1185">Reference proteome</keyword>
<feature type="disulfide bond" evidence="16">
    <location>
        <begin position="122"/>
        <end position="314"/>
    </location>
</feature>
<gene>
    <name evidence="19" type="ORF">RJ641_028620</name>
</gene>
<feature type="disulfide bond" evidence="16">
    <location>
        <begin position="201"/>
        <end position="226"/>
    </location>
</feature>
<dbReference type="PANTHER" id="PTHR31388:SF126">
    <property type="entry name" value="PEROXIDASE"/>
    <property type="match status" value="1"/>
</dbReference>
<evidence type="ECO:0000256" key="5">
    <source>
        <dbReference type="ARBA" id="ARBA00022617"/>
    </source>
</evidence>
<evidence type="ECO:0000256" key="11">
    <source>
        <dbReference type="ARBA" id="ARBA00023180"/>
    </source>
</evidence>
<comment type="similarity">
    <text evidence="17">Belongs to the peroxidase family. Classical plant (class III) peroxidase subfamily.</text>
</comment>
<feature type="binding site" evidence="14">
    <location>
        <position position="74"/>
    </location>
    <ligand>
        <name>Ca(2+)</name>
        <dbReference type="ChEBI" id="CHEBI:29108"/>
        <label>1</label>
    </ligand>
</feature>
<keyword evidence="17" id="KW-0732">Signal</keyword>
<dbReference type="PROSITE" id="PS00435">
    <property type="entry name" value="PEROXIDASE_1"/>
    <property type="match status" value="1"/>
</dbReference>
<comment type="cofactor">
    <cofactor evidence="14 17">
        <name>Ca(2+)</name>
        <dbReference type="ChEBI" id="CHEBI:29108"/>
    </cofactor>
    <text evidence="14 17">Binds 2 calcium ions per subunit.</text>
</comment>
<keyword evidence="5 17" id="KW-0349">Heme</keyword>
<dbReference type="AlphaFoldDB" id="A0AAN8WB23"/>
<dbReference type="GO" id="GO:0140825">
    <property type="term" value="F:lactoperoxidase activity"/>
    <property type="evidence" value="ECO:0007669"/>
    <property type="project" value="UniProtKB-EC"/>
</dbReference>
<comment type="function">
    <text evidence="17">Removal of H(2)O(2), oxidation of toxic reductants, biosynthesis and degradation of lignin, suberization, auxin catabolism, response to environmental stresses such as wounding, pathogen attack and oxidative stress.</text>
</comment>
<dbReference type="FunFam" id="1.10.420.10:FF:000001">
    <property type="entry name" value="Peroxidase"/>
    <property type="match status" value="1"/>
</dbReference>
<dbReference type="CDD" id="cd00693">
    <property type="entry name" value="secretory_peroxidase"/>
    <property type="match status" value="1"/>
</dbReference>
<comment type="caution">
    <text evidence="19">The sequence shown here is derived from an EMBL/GenBank/DDBJ whole genome shotgun (WGS) entry which is preliminary data.</text>
</comment>
<dbReference type="InterPro" id="IPR002016">
    <property type="entry name" value="Haem_peroxidase"/>
</dbReference>
<name>A0AAN8WB23_9MAGN</name>
<evidence type="ECO:0000256" key="10">
    <source>
        <dbReference type="ARBA" id="ARBA00023157"/>
    </source>
</evidence>
<evidence type="ECO:0000259" key="18">
    <source>
        <dbReference type="PROSITE" id="PS50873"/>
    </source>
</evidence>
<protein>
    <recommendedName>
        <fullName evidence="3 17">Peroxidase</fullName>
        <ecNumber evidence="3 17">1.11.1.7</ecNumber>
    </recommendedName>
</protein>
<dbReference type="InterPro" id="IPR033905">
    <property type="entry name" value="Secretory_peroxidase"/>
</dbReference>
<feature type="chain" id="PRO_5042672732" description="Peroxidase" evidence="17">
    <location>
        <begin position="25"/>
        <end position="318"/>
    </location>
</feature>
<evidence type="ECO:0000256" key="8">
    <source>
        <dbReference type="ARBA" id="ARBA00023002"/>
    </source>
</evidence>
<keyword evidence="7 14" id="KW-0106">Calcium</keyword>
<feature type="binding site" evidence="13">
    <location>
        <position position="164"/>
    </location>
    <ligand>
        <name>substrate</name>
    </ligand>
</feature>
<keyword evidence="10 16" id="KW-1015">Disulfide bond</keyword>